<dbReference type="AlphaFoldDB" id="A0AAU9TPM0"/>
<keyword evidence="1" id="KW-0732">Signal</keyword>
<evidence type="ECO:0000256" key="1">
    <source>
        <dbReference type="SAM" id="SignalP"/>
    </source>
</evidence>
<protein>
    <recommendedName>
        <fullName evidence="4">Hemolymph juvenile hormone binding protein</fullName>
    </recommendedName>
</protein>
<dbReference type="Gene3D" id="3.15.10.30">
    <property type="entry name" value="Haemolymph juvenile hormone binding protein"/>
    <property type="match status" value="1"/>
</dbReference>
<dbReference type="Proteomes" id="UP001153954">
    <property type="component" value="Unassembled WGS sequence"/>
</dbReference>
<organism evidence="2 3">
    <name type="scientific">Euphydryas editha</name>
    <name type="common">Edith's checkerspot</name>
    <dbReference type="NCBI Taxonomy" id="104508"/>
    <lineage>
        <taxon>Eukaryota</taxon>
        <taxon>Metazoa</taxon>
        <taxon>Ecdysozoa</taxon>
        <taxon>Arthropoda</taxon>
        <taxon>Hexapoda</taxon>
        <taxon>Insecta</taxon>
        <taxon>Pterygota</taxon>
        <taxon>Neoptera</taxon>
        <taxon>Endopterygota</taxon>
        <taxon>Lepidoptera</taxon>
        <taxon>Glossata</taxon>
        <taxon>Ditrysia</taxon>
        <taxon>Papilionoidea</taxon>
        <taxon>Nymphalidae</taxon>
        <taxon>Nymphalinae</taxon>
        <taxon>Euphydryas</taxon>
    </lineage>
</organism>
<name>A0AAU9TPM0_EUPED</name>
<comment type="caution">
    <text evidence="2">The sequence shown here is derived from an EMBL/GenBank/DDBJ whole genome shotgun (WGS) entry which is preliminary data.</text>
</comment>
<gene>
    <name evidence="2" type="ORF">EEDITHA_LOCUS4060</name>
</gene>
<dbReference type="Pfam" id="PF06585">
    <property type="entry name" value="JHBP"/>
    <property type="match status" value="1"/>
</dbReference>
<proteinExistence type="predicted"/>
<dbReference type="EMBL" id="CAKOGL010000007">
    <property type="protein sequence ID" value="CAH2087843.1"/>
    <property type="molecule type" value="Genomic_DNA"/>
</dbReference>
<keyword evidence="3" id="KW-1185">Reference proteome</keyword>
<evidence type="ECO:0008006" key="4">
    <source>
        <dbReference type="Google" id="ProtNLM"/>
    </source>
</evidence>
<accession>A0AAU9TPM0</accession>
<sequence length="227" mass="26045">MQISIFVVLLIVTGTYASYQEKDAESRLITNQIRRVINQIRNQIRQAGYDPYRIDDFQYEHKPMPNMVEVEAFIDRLTFTGLSNIAINRLVVYILNPGLEFNFSLPELRLAIADSGVDVRVFGNKQSARLNGGLSIRNTRLAGTVRVYLIPLRVRSIRLNFQAGVFQSDLNMNVLGNDFSNDINTFFNTTVPEYFRQNAAEINRLLVQLAWDIIRGNRDFLSSYEIA</sequence>
<dbReference type="InterPro" id="IPR038606">
    <property type="entry name" value="To_sf"/>
</dbReference>
<evidence type="ECO:0000313" key="3">
    <source>
        <dbReference type="Proteomes" id="UP001153954"/>
    </source>
</evidence>
<reference evidence="2" key="1">
    <citation type="submission" date="2022-03" db="EMBL/GenBank/DDBJ databases">
        <authorList>
            <person name="Tunstrom K."/>
        </authorList>
    </citation>
    <scope>NUCLEOTIDE SEQUENCE</scope>
</reference>
<dbReference type="InterPro" id="IPR010562">
    <property type="entry name" value="Haemolymph_juvenile_hormone-bd"/>
</dbReference>
<evidence type="ECO:0000313" key="2">
    <source>
        <dbReference type="EMBL" id="CAH2087843.1"/>
    </source>
</evidence>
<feature type="chain" id="PRO_5043583451" description="Hemolymph juvenile hormone binding protein" evidence="1">
    <location>
        <begin position="18"/>
        <end position="227"/>
    </location>
</feature>
<feature type="signal peptide" evidence="1">
    <location>
        <begin position="1"/>
        <end position="17"/>
    </location>
</feature>